<gene>
    <name evidence="12" type="primary">hmgA</name>
    <name evidence="12" type="ORF">EHSB41UT_02137</name>
</gene>
<dbReference type="Gene3D" id="2.60.120.10">
    <property type="entry name" value="Jelly Rolls"/>
    <property type="match status" value="2"/>
</dbReference>
<dbReference type="InterPro" id="IPR046451">
    <property type="entry name" value="HgmA_C"/>
</dbReference>
<dbReference type="AlphaFoldDB" id="A0A1X7AJW7"/>
<evidence type="ECO:0000256" key="8">
    <source>
        <dbReference type="PIRSR" id="PIRSR605708-2"/>
    </source>
</evidence>
<sequence>MKNKTMNGLPVREGKTSRQAHCDLPAGTYERELGREGFFGPVTHMHHRHPPTAWEKWEGPLRPHAFDLSKLHSEAISPWLSSPLLYNRDVRLRFWSLNRNMEYLVRNSDGDELIFVHKGAGDFYCDYGHLSFTEGDYLCVPRGTAWRMEINEPCCFLMIENTDGIFSLPDKGLAGYNAIFDPACLDHPEINDKFLAQQDEESWKIYVKREGHISKVTYPFNPLDAIGWHGTNMVLRMNWRDIRPMMSHRYHLPPSVHSTFVGSGLVVCTFVPRPVESDPDALKVPFYHNNDDFDEVIFYHQGSFFSRDNINPGMMTFHPCGFPHGPHPKAYENSQNNPATETDEVAVMIDSRRPLKMVDSLWAVEDKAYVNSWKAAPVTGGGQ</sequence>
<dbReference type="InterPro" id="IPR011051">
    <property type="entry name" value="RmlC_Cupin_sf"/>
</dbReference>
<comment type="similarity">
    <text evidence="2">Belongs to the homogentisate dioxygenase family.</text>
</comment>
<comment type="cofactor">
    <cofactor evidence="1 8">
        <name>Fe cation</name>
        <dbReference type="ChEBI" id="CHEBI:24875"/>
    </cofactor>
</comment>
<dbReference type="GO" id="GO:0004411">
    <property type="term" value="F:homogentisate 1,2-dioxygenase activity"/>
    <property type="evidence" value="ECO:0007669"/>
    <property type="project" value="UniProtKB-EC"/>
</dbReference>
<dbReference type="InterPro" id="IPR046452">
    <property type="entry name" value="HgmA_N"/>
</dbReference>
<evidence type="ECO:0000256" key="5">
    <source>
        <dbReference type="ARBA" id="ARBA00023002"/>
    </source>
</evidence>
<dbReference type="PANTHER" id="PTHR11056:SF0">
    <property type="entry name" value="HOMOGENTISATE 1,2-DIOXYGENASE"/>
    <property type="match status" value="1"/>
</dbReference>
<accession>A0A1X7AJW7</accession>
<dbReference type="InterPro" id="IPR005708">
    <property type="entry name" value="Homogentis_dOase"/>
</dbReference>
<dbReference type="InterPro" id="IPR014710">
    <property type="entry name" value="RmlC-like_jellyroll"/>
</dbReference>
<evidence type="ECO:0000256" key="7">
    <source>
        <dbReference type="PIRSR" id="PIRSR605708-1"/>
    </source>
</evidence>
<keyword evidence="6 8" id="KW-0408">Iron</keyword>
<evidence type="ECO:0000256" key="6">
    <source>
        <dbReference type="ARBA" id="ARBA00023004"/>
    </source>
</evidence>
<name>A0A1X7AJW7_9GAMM</name>
<evidence type="ECO:0000256" key="9">
    <source>
        <dbReference type="SAM" id="MobiDB-lite"/>
    </source>
</evidence>
<dbReference type="CDD" id="cd02208">
    <property type="entry name" value="cupin_RmlC-like"/>
    <property type="match status" value="1"/>
</dbReference>
<evidence type="ECO:0000256" key="2">
    <source>
        <dbReference type="ARBA" id="ARBA00007757"/>
    </source>
</evidence>
<dbReference type="EC" id="1.13.11.5" evidence="12"/>
<feature type="active site" description="Proton acceptor" evidence="7">
    <location>
        <position position="251"/>
    </location>
</feature>
<dbReference type="GO" id="GO:0046872">
    <property type="term" value="F:metal ion binding"/>
    <property type="evidence" value="ECO:0007669"/>
    <property type="project" value="UniProtKB-KW"/>
</dbReference>
<feature type="binding site" evidence="8">
    <location>
        <position position="288"/>
    </location>
    <ligand>
        <name>Fe cation</name>
        <dbReference type="ChEBI" id="CHEBI:24875"/>
    </ligand>
</feature>
<dbReference type="Pfam" id="PF20510">
    <property type="entry name" value="HgmA_N"/>
    <property type="match status" value="1"/>
</dbReference>
<dbReference type="Pfam" id="PF04209">
    <property type="entry name" value="HgmA_C"/>
    <property type="match status" value="1"/>
</dbReference>
<feature type="region of interest" description="Disordered" evidence="9">
    <location>
        <begin position="1"/>
        <end position="21"/>
    </location>
</feature>
<evidence type="ECO:0000313" key="12">
    <source>
        <dbReference type="EMBL" id="SMA46308.1"/>
    </source>
</evidence>
<dbReference type="EMBL" id="FWPT01000004">
    <property type="protein sequence ID" value="SMA46308.1"/>
    <property type="molecule type" value="Genomic_DNA"/>
</dbReference>
<evidence type="ECO:0000256" key="1">
    <source>
        <dbReference type="ARBA" id="ARBA00001962"/>
    </source>
</evidence>
<proteinExistence type="inferred from homology"/>
<evidence type="ECO:0000313" key="13">
    <source>
        <dbReference type="Proteomes" id="UP000196573"/>
    </source>
</evidence>
<dbReference type="OrthoDB" id="9811253at2"/>
<organism evidence="12 13">
    <name type="scientific">Parendozoicomonas haliclonae</name>
    <dbReference type="NCBI Taxonomy" id="1960125"/>
    <lineage>
        <taxon>Bacteria</taxon>
        <taxon>Pseudomonadati</taxon>
        <taxon>Pseudomonadota</taxon>
        <taxon>Gammaproteobacteria</taxon>
        <taxon>Oceanospirillales</taxon>
        <taxon>Endozoicomonadaceae</taxon>
        <taxon>Parendozoicomonas</taxon>
    </lineage>
</organism>
<feature type="binding site" evidence="8">
    <location>
        <position position="294"/>
    </location>
    <ligand>
        <name>Fe cation</name>
        <dbReference type="ChEBI" id="CHEBI:24875"/>
    </ligand>
</feature>
<dbReference type="GO" id="GO:0006559">
    <property type="term" value="P:L-phenylalanine catabolic process"/>
    <property type="evidence" value="ECO:0007669"/>
    <property type="project" value="InterPro"/>
</dbReference>
<keyword evidence="3 8" id="KW-0479">Metal-binding</keyword>
<keyword evidence="4 12" id="KW-0223">Dioxygenase</keyword>
<dbReference type="GO" id="GO:0006570">
    <property type="term" value="P:tyrosine metabolic process"/>
    <property type="evidence" value="ECO:0007669"/>
    <property type="project" value="InterPro"/>
</dbReference>
<feature type="binding site" evidence="8">
    <location>
        <position position="324"/>
    </location>
    <ligand>
        <name>Fe cation</name>
        <dbReference type="ChEBI" id="CHEBI:24875"/>
    </ligand>
</feature>
<dbReference type="PANTHER" id="PTHR11056">
    <property type="entry name" value="HOMOGENTISATE 1,2-DIOXYGENASE"/>
    <property type="match status" value="1"/>
</dbReference>
<reference evidence="12 13" key="1">
    <citation type="submission" date="2017-03" db="EMBL/GenBank/DDBJ databases">
        <authorList>
            <person name="Afonso C.L."/>
            <person name="Miller P.J."/>
            <person name="Scott M.A."/>
            <person name="Spackman E."/>
            <person name="Goraichik I."/>
            <person name="Dimitrov K.M."/>
            <person name="Suarez D.L."/>
            <person name="Swayne D.E."/>
        </authorList>
    </citation>
    <scope>NUCLEOTIDE SEQUENCE [LARGE SCALE GENOMIC DNA]</scope>
    <source>
        <strain evidence="12">SB41UT1</strain>
    </source>
</reference>
<feature type="binding site" evidence="8">
    <location>
        <position position="324"/>
    </location>
    <ligand>
        <name>homogentisate</name>
        <dbReference type="ChEBI" id="CHEBI:16169"/>
    </ligand>
</feature>
<dbReference type="RefSeq" id="WP_087109629.1">
    <property type="nucleotide sequence ID" value="NZ_CBCSCN010000002.1"/>
</dbReference>
<protein>
    <submittedName>
        <fullName evidence="12">Homogentisate 1,2-dioxygenase</fullName>
        <ecNumber evidence="12">1.13.11.5</ecNumber>
    </submittedName>
</protein>
<evidence type="ECO:0000256" key="3">
    <source>
        <dbReference type="ARBA" id="ARBA00022723"/>
    </source>
</evidence>
<evidence type="ECO:0000259" key="10">
    <source>
        <dbReference type="Pfam" id="PF04209"/>
    </source>
</evidence>
<dbReference type="SUPFAM" id="SSF51182">
    <property type="entry name" value="RmlC-like cupins"/>
    <property type="match status" value="1"/>
</dbReference>
<evidence type="ECO:0000259" key="11">
    <source>
        <dbReference type="Pfam" id="PF20510"/>
    </source>
</evidence>
<dbReference type="Proteomes" id="UP000196573">
    <property type="component" value="Unassembled WGS sequence"/>
</dbReference>
<feature type="domain" description="Homogentisate 1,2-dioxygenase C-terminal" evidence="10">
    <location>
        <begin position="269"/>
        <end position="375"/>
    </location>
</feature>
<feature type="domain" description="Homogentisate 1,2-dioxygenase N-terminal" evidence="11">
    <location>
        <begin position="91"/>
        <end position="233"/>
    </location>
</feature>
<dbReference type="GO" id="GO:0005737">
    <property type="term" value="C:cytoplasm"/>
    <property type="evidence" value="ECO:0007669"/>
    <property type="project" value="TreeGrafter"/>
</dbReference>
<keyword evidence="5 12" id="KW-0560">Oxidoreductase</keyword>
<evidence type="ECO:0000256" key="4">
    <source>
        <dbReference type="ARBA" id="ARBA00022964"/>
    </source>
</evidence>
<keyword evidence="13" id="KW-1185">Reference proteome</keyword>